<keyword evidence="3" id="KW-1185">Reference proteome</keyword>
<evidence type="ECO:0000313" key="2">
    <source>
        <dbReference type="EMBL" id="AVP97769.1"/>
    </source>
</evidence>
<gene>
    <name evidence="2" type="ORF">C7S18_11425</name>
</gene>
<name>A0A2P1PSE2_9GAMM</name>
<feature type="domain" description="Pseudouridine synthase RsuA/RluA-like" evidence="1">
    <location>
        <begin position="99"/>
        <end position="248"/>
    </location>
</feature>
<protein>
    <submittedName>
        <fullName evidence="2">Pseudouridine synthase</fullName>
    </submittedName>
</protein>
<dbReference type="RefSeq" id="WP_106891690.1">
    <property type="nucleotide sequence ID" value="NZ_CP027860.1"/>
</dbReference>
<evidence type="ECO:0000259" key="1">
    <source>
        <dbReference type="Pfam" id="PF00849"/>
    </source>
</evidence>
<dbReference type="AlphaFoldDB" id="A0A2P1PSE2"/>
<organism evidence="2 3">
    <name type="scientific">Ahniella affigens</name>
    <dbReference type="NCBI Taxonomy" id="2021234"/>
    <lineage>
        <taxon>Bacteria</taxon>
        <taxon>Pseudomonadati</taxon>
        <taxon>Pseudomonadota</taxon>
        <taxon>Gammaproteobacteria</taxon>
        <taxon>Lysobacterales</taxon>
        <taxon>Rhodanobacteraceae</taxon>
        <taxon>Ahniella</taxon>
    </lineage>
</organism>
<evidence type="ECO:0000313" key="3">
    <source>
        <dbReference type="Proteomes" id="UP000241074"/>
    </source>
</evidence>
<dbReference type="GO" id="GO:0000455">
    <property type="term" value="P:enzyme-directed rRNA pseudouridine synthesis"/>
    <property type="evidence" value="ECO:0007669"/>
    <property type="project" value="TreeGrafter"/>
</dbReference>
<reference evidence="2 3" key="1">
    <citation type="submission" date="2018-03" db="EMBL/GenBank/DDBJ databases">
        <title>Ahniella affigens gen. nov., sp. nov., a gammaproteobacterium isolated from sandy soil near a stream.</title>
        <authorList>
            <person name="Ko Y."/>
            <person name="Kim J.-H."/>
        </authorList>
    </citation>
    <scope>NUCLEOTIDE SEQUENCE [LARGE SCALE GENOMIC DNA]</scope>
    <source>
        <strain evidence="2 3">D13</strain>
    </source>
</reference>
<dbReference type="Proteomes" id="UP000241074">
    <property type="component" value="Chromosome"/>
</dbReference>
<dbReference type="PANTHER" id="PTHR21600">
    <property type="entry name" value="MITOCHONDRIAL RNA PSEUDOURIDINE SYNTHASE"/>
    <property type="match status" value="1"/>
</dbReference>
<dbReference type="InterPro" id="IPR050188">
    <property type="entry name" value="RluA_PseudoU_synthase"/>
</dbReference>
<dbReference type="InterPro" id="IPR006145">
    <property type="entry name" value="PsdUridine_synth_RsuA/RluA"/>
</dbReference>
<dbReference type="EMBL" id="CP027860">
    <property type="protein sequence ID" value="AVP97769.1"/>
    <property type="molecule type" value="Genomic_DNA"/>
</dbReference>
<dbReference type="GO" id="GO:0140098">
    <property type="term" value="F:catalytic activity, acting on RNA"/>
    <property type="evidence" value="ECO:0007669"/>
    <property type="project" value="UniProtKB-ARBA"/>
</dbReference>
<dbReference type="GO" id="GO:0003723">
    <property type="term" value="F:RNA binding"/>
    <property type="evidence" value="ECO:0007669"/>
    <property type="project" value="InterPro"/>
</dbReference>
<dbReference type="KEGG" id="xba:C7S18_11425"/>
<accession>A0A2P1PSE2</accession>
<dbReference type="InterPro" id="IPR020103">
    <property type="entry name" value="PsdUridine_synth_cat_dom_sf"/>
</dbReference>
<dbReference type="OrthoDB" id="9807829at2"/>
<dbReference type="PANTHER" id="PTHR21600:SF84">
    <property type="entry name" value="PSEUDOURIDINE SYNTHASE RSUA_RLUA-LIKE DOMAIN-CONTAINING PROTEIN"/>
    <property type="match status" value="1"/>
</dbReference>
<dbReference type="SUPFAM" id="SSF55120">
    <property type="entry name" value="Pseudouridine synthase"/>
    <property type="match status" value="1"/>
</dbReference>
<sequence length="307" mass="33941">MMPSDKRSLVRNGVGASSVTLPNKGPWSTVLEYLIERFPTIPAETWAARFAAGAVLDAAGQALSADQPFRGQARIHYYRDLAHEVPVPFAAPILFQDEYLVVADKPHFLSVMPAGQYVQETLLVRLKRATGIDTLTPMHRIDRDTAGLVAFVIQPETRGAYQSLFHSKAVQKSYEAVAPLHPDCAFPLRYQARLEESDNFMQMRVAAGAPNSETIIDLIGSDPVSGLGHFRLQPITGKKHQLRAHMNALGMPILNDPIYPAHLPAAPDDFSRPLQLLAKTLRFVDPISGELRAFQSERSLDRAIDLN</sequence>
<dbReference type="Gene3D" id="3.30.2350.10">
    <property type="entry name" value="Pseudouridine synthase"/>
    <property type="match status" value="1"/>
</dbReference>
<dbReference type="Pfam" id="PF00849">
    <property type="entry name" value="PseudoU_synth_2"/>
    <property type="match status" value="1"/>
</dbReference>
<proteinExistence type="predicted"/>
<dbReference type="GO" id="GO:0009982">
    <property type="term" value="F:pseudouridine synthase activity"/>
    <property type="evidence" value="ECO:0007669"/>
    <property type="project" value="InterPro"/>
</dbReference>
<reference evidence="2 3" key="2">
    <citation type="submission" date="2018-03" db="EMBL/GenBank/DDBJ databases">
        <authorList>
            <person name="Keele B.F."/>
        </authorList>
    </citation>
    <scope>NUCLEOTIDE SEQUENCE [LARGE SCALE GENOMIC DNA]</scope>
    <source>
        <strain evidence="2 3">D13</strain>
    </source>
</reference>